<dbReference type="EMBL" id="LXQA010045291">
    <property type="protein sequence ID" value="MCI01120.1"/>
    <property type="molecule type" value="Genomic_DNA"/>
</dbReference>
<reference evidence="2 3" key="1">
    <citation type="journal article" date="2018" name="Front. Plant Sci.">
        <title>Red Clover (Trifolium pratense) and Zigzag Clover (T. medium) - A Picture of Genomic Similarities and Differences.</title>
        <authorList>
            <person name="Dluhosova J."/>
            <person name="Istvanek J."/>
            <person name="Nedelnik J."/>
            <person name="Repkova J."/>
        </authorList>
    </citation>
    <scope>NUCLEOTIDE SEQUENCE [LARGE SCALE GENOMIC DNA]</scope>
    <source>
        <strain evidence="3">cv. 10/8</strain>
        <tissue evidence="2">Leaf</tissue>
    </source>
</reference>
<name>A0A392NPH3_9FABA</name>
<proteinExistence type="predicted"/>
<evidence type="ECO:0000313" key="2">
    <source>
        <dbReference type="EMBL" id="MCI01120.1"/>
    </source>
</evidence>
<evidence type="ECO:0000256" key="1">
    <source>
        <dbReference type="SAM" id="MobiDB-lite"/>
    </source>
</evidence>
<feature type="non-terminal residue" evidence="2">
    <location>
        <position position="55"/>
    </location>
</feature>
<keyword evidence="3" id="KW-1185">Reference proteome</keyword>
<protein>
    <submittedName>
        <fullName evidence="2">Retrovirus-related pol polyprotein from transposon TNT 1-94</fullName>
    </submittedName>
</protein>
<evidence type="ECO:0000313" key="3">
    <source>
        <dbReference type="Proteomes" id="UP000265520"/>
    </source>
</evidence>
<comment type="caution">
    <text evidence="2">The sequence shown here is derived from an EMBL/GenBank/DDBJ whole genome shotgun (WGS) entry which is preliminary data.</text>
</comment>
<sequence length="55" mass="6191">MFYGKEGIVPLEEVQATLRTKELTKLKDMKFDDSGGCLNVSRGRSENRDNAKARS</sequence>
<feature type="region of interest" description="Disordered" evidence="1">
    <location>
        <begin position="32"/>
        <end position="55"/>
    </location>
</feature>
<accession>A0A392NPH3</accession>
<feature type="compositionally biased region" description="Basic and acidic residues" evidence="1">
    <location>
        <begin position="43"/>
        <end position="55"/>
    </location>
</feature>
<dbReference type="Proteomes" id="UP000265520">
    <property type="component" value="Unassembled WGS sequence"/>
</dbReference>
<dbReference type="AlphaFoldDB" id="A0A392NPH3"/>
<organism evidence="2 3">
    <name type="scientific">Trifolium medium</name>
    <dbReference type="NCBI Taxonomy" id="97028"/>
    <lineage>
        <taxon>Eukaryota</taxon>
        <taxon>Viridiplantae</taxon>
        <taxon>Streptophyta</taxon>
        <taxon>Embryophyta</taxon>
        <taxon>Tracheophyta</taxon>
        <taxon>Spermatophyta</taxon>
        <taxon>Magnoliopsida</taxon>
        <taxon>eudicotyledons</taxon>
        <taxon>Gunneridae</taxon>
        <taxon>Pentapetalae</taxon>
        <taxon>rosids</taxon>
        <taxon>fabids</taxon>
        <taxon>Fabales</taxon>
        <taxon>Fabaceae</taxon>
        <taxon>Papilionoideae</taxon>
        <taxon>50 kb inversion clade</taxon>
        <taxon>NPAAA clade</taxon>
        <taxon>Hologalegina</taxon>
        <taxon>IRL clade</taxon>
        <taxon>Trifolieae</taxon>
        <taxon>Trifolium</taxon>
    </lineage>
</organism>